<organism evidence="1">
    <name type="scientific">marine metagenome</name>
    <dbReference type="NCBI Taxonomy" id="408172"/>
    <lineage>
        <taxon>unclassified sequences</taxon>
        <taxon>metagenomes</taxon>
        <taxon>ecological metagenomes</taxon>
    </lineage>
</organism>
<dbReference type="AlphaFoldDB" id="A0A381P6F8"/>
<protein>
    <submittedName>
        <fullName evidence="1">Uncharacterized protein</fullName>
    </submittedName>
</protein>
<reference evidence="1" key="1">
    <citation type="submission" date="2018-05" db="EMBL/GenBank/DDBJ databases">
        <authorList>
            <person name="Lanie J.A."/>
            <person name="Ng W.-L."/>
            <person name="Kazmierczak K.M."/>
            <person name="Andrzejewski T.M."/>
            <person name="Davidsen T.M."/>
            <person name="Wayne K.J."/>
            <person name="Tettelin H."/>
            <person name="Glass J.I."/>
            <person name="Rusch D."/>
            <person name="Podicherti R."/>
            <person name="Tsui H.-C.T."/>
            <person name="Winkler M.E."/>
        </authorList>
    </citation>
    <scope>NUCLEOTIDE SEQUENCE</scope>
</reference>
<accession>A0A381P6F8</accession>
<proteinExistence type="predicted"/>
<gene>
    <name evidence="1" type="ORF">METZ01_LOCUS14652</name>
</gene>
<evidence type="ECO:0000313" key="1">
    <source>
        <dbReference type="EMBL" id="SUZ61798.1"/>
    </source>
</evidence>
<dbReference type="EMBL" id="UINC01000827">
    <property type="protein sequence ID" value="SUZ61798.1"/>
    <property type="molecule type" value="Genomic_DNA"/>
</dbReference>
<sequence>MSMVSISFLLLRADPRISERVNQPTFMEWIPWMMEAPKLMRNGESFLVVRSTEFSASTILNRPFRESTGMKSNLESIDVEAVDPLCSQLLRNMIRVQVGPLFMNQPTTVQSKPRRTIRFL</sequence>
<name>A0A381P6F8_9ZZZZ</name>